<feature type="transmembrane region" description="Helical" evidence="6">
    <location>
        <begin position="47"/>
        <end position="64"/>
    </location>
</feature>
<evidence type="ECO:0000256" key="4">
    <source>
        <dbReference type="ARBA" id="ARBA00022989"/>
    </source>
</evidence>
<feature type="transmembrane region" description="Helical" evidence="6">
    <location>
        <begin position="178"/>
        <end position="197"/>
    </location>
</feature>
<feature type="transmembrane region" description="Helical" evidence="6">
    <location>
        <begin position="230"/>
        <end position="252"/>
    </location>
</feature>
<keyword evidence="5 6" id="KW-0472">Membrane</keyword>
<name>A0A448U9A6_9NEIS</name>
<evidence type="ECO:0000256" key="5">
    <source>
        <dbReference type="ARBA" id="ARBA00023136"/>
    </source>
</evidence>
<dbReference type="Gene3D" id="1.20.1250.20">
    <property type="entry name" value="MFS general substrate transporter like domains"/>
    <property type="match status" value="2"/>
</dbReference>
<dbReference type="PANTHER" id="PTHR12778:SF10">
    <property type="entry name" value="MAJOR FACILITATOR SUPERFAMILY DOMAIN-CONTAINING PROTEIN 3"/>
    <property type="match status" value="1"/>
</dbReference>
<feature type="transmembrane region" description="Helical" evidence="6">
    <location>
        <begin position="329"/>
        <end position="354"/>
    </location>
</feature>
<dbReference type="InterPro" id="IPR036259">
    <property type="entry name" value="MFS_trans_sf"/>
</dbReference>
<feature type="transmembrane region" description="Helical" evidence="6">
    <location>
        <begin position="394"/>
        <end position="412"/>
    </location>
</feature>
<evidence type="ECO:0000256" key="2">
    <source>
        <dbReference type="ARBA" id="ARBA00022448"/>
    </source>
</evidence>
<dbReference type="NCBIfam" id="TIGR00901">
    <property type="entry name" value="2A0125"/>
    <property type="match status" value="1"/>
</dbReference>
<protein>
    <submittedName>
        <fullName evidence="7">AmpG protein</fullName>
    </submittedName>
</protein>
<comment type="subcellular location">
    <subcellularLocation>
        <location evidence="1">Membrane</location>
        <topology evidence="1">Multi-pass membrane protein</topology>
    </subcellularLocation>
</comment>
<dbReference type="Proteomes" id="UP000268229">
    <property type="component" value="Chromosome"/>
</dbReference>
<dbReference type="Pfam" id="PF07690">
    <property type="entry name" value="MFS_1"/>
    <property type="match status" value="1"/>
</dbReference>
<keyword evidence="4 6" id="KW-1133">Transmembrane helix</keyword>
<feature type="transmembrane region" description="Helical" evidence="6">
    <location>
        <begin position="272"/>
        <end position="289"/>
    </location>
</feature>
<feature type="transmembrane region" description="Helical" evidence="6">
    <location>
        <begin position="366"/>
        <end position="388"/>
    </location>
</feature>
<reference evidence="7 8" key="1">
    <citation type="submission" date="2018-12" db="EMBL/GenBank/DDBJ databases">
        <authorList>
            <consortium name="Pathogen Informatics"/>
        </authorList>
    </citation>
    <scope>NUCLEOTIDE SEQUENCE [LARGE SCALE GENOMIC DNA]</scope>
    <source>
        <strain evidence="7 8">NCTC12227</strain>
    </source>
</reference>
<dbReference type="AlphaFoldDB" id="A0A448U9A6"/>
<dbReference type="SUPFAM" id="SSF103473">
    <property type="entry name" value="MFS general substrate transporter"/>
    <property type="match status" value="1"/>
</dbReference>
<dbReference type="GO" id="GO:0022857">
    <property type="term" value="F:transmembrane transporter activity"/>
    <property type="evidence" value="ECO:0007669"/>
    <property type="project" value="InterPro"/>
</dbReference>
<evidence type="ECO:0000256" key="3">
    <source>
        <dbReference type="ARBA" id="ARBA00022692"/>
    </source>
</evidence>
<dbReference type="FunFam" id="1.20.1250.20:FF:000613">
    <property type="entry name" value="AmpG protein"/>
    <property type="match status" value="1"/>
</dbReference>
<dbReference type="GO" id="GO:0016020">
    <property type="term" value="C:membrane"/>
    <property type="evidence" value="ECO:0007669"/>
    <property type="project" value="UniProtKB-SubCell"/>
</dbReference>
<evidence type="ECO:0000313" key="8">
    <source>
        <dbReference type="Proteomes" id="UP000268229"/>
    </source>
</evidence>
<evidence type="ECO:0000256" key="6">
    <source>
        <dbReference type="SAM" id="Phobius"/>
    </source>
</evidence>
<feature type="transmembrane region" description="Helical" evidence="6">
    <location>
        <begin position="110"/>
        <end position="131"/>
    </location>
</feature>
<dbReference type="InterPro" id="IPR004752">
    <property type="entry name" value="AmpG_permease/AT-1"/>
</dbReference>
<keyword evidence="2" id="KW-0813">Transport</keyword>
<accession>A0A448U9A6</accession>
<dbReference type="EMBL" id="LR134516">
    <property type="protein sequence ID" value="VEJ20474.1"/>
    <property type="molecule type" value="Genomic_DNA"/>
</dbReference>
<organism evidence="7 8">
    <name type="scientific">Neisseria animaloris</name>
    <dbReference type="NCBI Taxonomy" id="326522"/>
    <lineage>
        <taxon>Bacteria</taxon>
        <taxon>Pseudomonadati</taxon>
        <taxon>Pseudomonadota</taxon>
        <taxon>Betaproteobacteria</taxon>
        <taxon>Neisseriales</taxon>
        <taxon>Neisseriaceae</taxon>
        <taxon>Neisseria</taxon>
    </lineage>
</organism>
<keyword evidence="3 6" id="KW-0812">Transmembrane</keyword>
<dbReference type="RefSeq" id="WP_172594877.1">
    <property type="nucleotide sequence ID" value="NZ_LR134516.1"/>
</dbReference>
<dbReference type="PANTHER" id="PTHR12778">
    <property type="entry name" value="SOLUTE CARRIER FAMILY 33 ACETYL-COA TRANSPORTER -RELATED"/>
    <property type="match status" value="1"/>
</dbReference>
<gene>
    <name evidence="7" type="primary">ampG</name>
    <name evidence="7" type="ORF">NCTC12227_00181</name>
</gene>
<dbReference type="STRING" id="326522.BWD08_00645"/>
<keyword evidence="8" id="KW-1185">Reference proteome</keyword>
<sequence>MSSNTSGVMRQIFSRRMLICIFTGFTSGLPLYFLINLIPAWLRSEHIDLKTIGLFALIGLPFTWKFIWSPIMDAVCLPFLGRRRGWMLVTQIGLLLTLAAYAFLNPQQHIPIIMGLSVVVAFFSASQDIVLDAFRREILADNELGLGNAIHVNAYRIAALIPGSLSLVLADIMSWHNVFLITALFMLPGLLMTLFLAQEPDLPPSSPKTFKQTVADPFYEFFSRKGVKQALLVLAFIFLYKIGDSMATALATPFYLDMGYSKTDIGLIAKNAGLWPAVIFGIIGGIWMLKLGINKALWLFGFVQIITILGFVWLAGFGHFETVTATERWMLAGVIGAEAVGVGLGTAAFVAYMARETNPAFTATQLALFTSLAAVPRTFINATTGYLIEWLGYVNFFWLCFFLAVPGMLLLFKVAPWNGDKAQTSIS</sequence>
<feature type="transmembrane region" description="Helical" evidence="6">
    <location>
        <begin position="18"/>
        <end position="41"/>
    </location>
</feature>
<dbReference type="KEGG" id="nani:NCTC12227_00181"/>
<feature type="transmembrane region" description="Helical" evidence="6">
    <location>
        <begin position="296"/>
        <end position="317"/>
    </location>
</feature>
<proteinExistence type="predicted"/>
<feature type="transmembrane region" description="Helical" evidence="6">
    <location>
        <begin position="85"/>
        <end position="104"/>
    </location>
</feature>
<evidence type="ECO:0000256" key="1">
    <source>
        <dbReference type="ARBA" id="ARBA00004141"/>
    </source>
</evidence>
<feature type="transmembrane region" description="Helical" evidence="6">
    <location>
        <begin position="152"/>
        <end position="172"/>
    </location>
</feature>
<dbReference type="CDD" id="cd17486">
    <property type="entry name" value="MFS_AmpG_like"/>
    <property type="match status" value="1"/>
</dbReference>
<evidence type="ECO:0000313" key="7">
    <source>
        <dbReference type="EMBL" id="VEJ20474.1"/>
    </source>
</evidence>
<dbReference type="InterPro" id="IPR011701">
    <property type="entry name" value="MFS"/>
</dbReference>